<dbReference type="EMBL" id="JACHXA010000008">
    <property type="protein sequence ID" value="MBB3066427.1"/>
    <property type="molecule type" value="Genomic_DNA"/>
</dbReference>
<organism evidence="1 2">
    <name type="scientific">Limibacillus halophilus</name>
    <dbReference type="NCBI Taxonomy" id="1579333"/>
    <lineage>
        <taxon>Bacteria</taxon>
        <taxon>Pseudomonadati</taxon>
        <taxon>Pseudomonadota</taxon>
        <taxon>Alphaproteobacteria</taxon>
        <taxon>Rhodospirillales</taxon>
        <taxon>Rhodovibrionaceae</taxon>
        <taxon>Limibacillus</taxon>
    </lineage>
</organism>
<gene>
    <name evidence="1" type="ORF">FHR98_002733</name>
</gene>
<dbReference type="Proteomes" id="UP000581135">
    <property type="component" value="Unassembled WGS sequence"/>
</dbReference>
<dbReference type="RefSeq" id="WP_221205905.1">
    <property type="nucleotide sequence ID" value="NZ_JACHXA010000008.1"/>
</dbReference>
<name>A0A839SUD2_9PROT</name>
<dbReference type="AlphaFoldDB" id="A0A839SUD2"/>
<proteinExistence type="predicted"/>
<sequence>MNERYPRGAWRTTGFLKLFALAALAVGLSGLTAGGVLAGPGPGEPTLEEVRIANERFQDVNVALSEGYIRDPGDICETAEMLGEPAEAGAMGIHFFRPDLLGLDSGPDSRVDGTGTHMDFLNPSVLIYEPQADGSLELVAVENLVFMKGMKQSGMESIPSFHGVAYDKMVDDPATEVDEAHFFEPHYDRHVWIYRENPNGVFTPLNPAVTCEHHQGHGMHQKASSGG</sequence>
<reference evidence="1 2" key="1">
    <citation type="submission" date="2020-08" db="EMBL/GenBank/DDBJ databases">
        <title>Genomic Encyclopedia of Type Strains, Phase III (KMG-III): the genomes of soil and plant-associated and newly described type strains.</title>
        <authorList>
            <person name="Whitman W."/>
        </authorList>
    </citation>
    <scope>NUCLEOTIDE SEQUENCE [LARGE SCALE GENOMIC DNA]</scope>
    <source>
        <strain evidence="1 2">CECT 8803</strain>
    </source>
</reference>
<evidence type="ECO:0000313" key="1">
    <source>
        <dbReference type="EMBL" id="MBB3066427.1"/>
    </source>
</evidence>
<evidence type="ECO:0000313" key="2">
    <source>
        <dbReference type="Proteomes" id="UP000581135"/>
    </source>
</evidence>
<accession>A0A839SUD2</accession>
<keyword evidence="2" id="KW-1185">Reference proteome</keyword>
<comment type="caution">
    <text evidence="1">The sequence shown here is derived from an EMBL/GenBank/DDBJ whole genome shotgun (WGS) entry which is preliminary data.</text>
</comment>
<protein>
    <submittedName>
        <fullName evidence="1">Uncharacterized protein</fullName>
    </submittedName>
</protein>